<dbReference type="Proteomes" id="UP001642540">
    <property type="component" value="Unassembled WGS sequence"/>
</dbReference>
<keyword evidence="2" id="KW-1185">Reference proteome</keyword>
<sequence>MSDSDKYKYGGYNEVVSEVNTFLSPAASIKPLCSDKNRVAKLAFSIPKRSESIEKQSAKTQVKVDNDGDLVLPRKTENADLEELHLLIEYENSTSIEKVGLQVWRGAFLLADFLIHNQIKYAKDKRVLEVGSGTGLTAIVAAMYANLVTATDINDPTILKLLETNATGHNKKLINCGFEVKPLDFLDSNWSPELAERVNEADVILAADVVYHNDITTAFVHTLKKIVTSGTKSKDIFIAMEKRYIFTMDDLDSVSPMYAHFMDELDRILQVYPGCLEKSVKGDNGSTFNTTIQFVPNDYPQYFTYERTPQLILLHLKSSVN</sequence>
<proteinExistence type="predicted"/>
<name>A0ABP1PJZ8_9HEXA</name>
<dbReference type="SUPFAM" id="SSF53335">
    <property type="entry name" value="S-adenosyl-L-methionine-dependent methyltransferases"/>
    <property type="match status" value="1"/>
</dbReference>
<gene>
    <name evidence="1" type="ORF">ODALV1_LOCUS877</name>
</gene>
<dbReference type="PANTHER" id="PTHR23108">
    <property type="entry name" value="METHYLTRANSFERASE-RELATED"/>
    <property type="match status" value="1"/>
</dbReference>
<accession>A0ABP1PJZ8</accession>
<dbReference type="CDD" id="cd02440">
    <property type="entry name" value="AdoMet_MTases"/>
    <property type="match status" value="1"/>
</dbReference>
<evidence type="ECO:0008006" key="3">
    <source>
        <dbReference type="Google" id="ProtNLM"/>
    </source>
</evidence>
<dbReference type="Pfam" id="PF10294">
    <property type="entry name" value="Methyltransf_16"/>
    <property type="match status" value="1"/>
</dbReference>
<evidence type="ECO:0000313" key="1">
    <source>
        <dbReference type="EMBL" id="CAL8069641.1"/>
    </source>
</evidence>
<dbReference type="Gene3D" id="3.40.50.150">
    <property type="entry name" value="Vaccinia Virus protein VP39"/>
    <property type="match status" value="1"/>
</dbReference>
<dbReference type="InterPro" id="IPR019410">
    <property type="entry name" value="Methyltransf_16"/>
</dbReference>
<dbReference type="InterPro" id="IPR029063">
    <property type="entry name" value="SAM-dependent_MTases_sf"/>
</dbReference>
<reference evidence="1 2" key="1">
    <citation type="submission" date="2024-08" db="EMBL/GenBank/DDBJ databases">
        <authorList>
            <person name="Cucini C."/>
            <person name="Frati F."/>
        </authorList>
    </citation>
    <scope>NUCLEOTIDE SEQUENCE [LARGE SCALE GENOMIC DNA]</scope>
</reference>
<organism evidence="1 2">
    <name type="scientific">Orchesella dallaii</name>
    <dbReference type="NCBI Taxonomy" id="48710"/>
    <lineage>
        <taxon>Eukaryota</taxon>
        <taxon>Metazoa</taxon>
        <taxon>Ecdysozoa</taxon>
        <taxon>Arthropoda</taxon>
        <taxon>Hexapoda</taxon>
        <taxon>Collembola</taxon>
        <taxon>Entomobryomorpha</taxon>
        <taxon>Entomobryoidea</taxon>
        <taxon>Orchesellidae</taxon>
        <taxon>Orchesellinae</taxon>
        <taxon>Orchesella</taxon>
    </lineage>
</organism>
<evidence type="ECO:0000313" key="2">
    <source>
        <dbReference type="Proteomes" id="UP001642540"/>
    </source>
</evidence>
<dbReference type="EMBL" id="CAXLJM020000004">
    <property type="protein sequence ID" value="CAL8069641.1"/>
    <property type="molecule type" value="Genomic_DNA"/>
</dbReference>
<comment type="caution">
    <text evidence="1">The sequence shown here is derived from an EMBL/GenBank/DDBJ whole genome shotgun (WGS) entry which is preliminary data.</text>
</comment>
<dbReference type="InterPro" id="IPR038899">
    <property type="entry name" value="METTL22"/>
</dbReference>
<dbReference type="PANTHER" id="PTHR23108:SF0">
    <property type="entry name" value="METHYLTRANSFERASE-LIKE PROTEIN 22"/>
    <property type="match status" value="1"/>
</dbReference>
<protein>
    <recommendedName>
        <fullName evidence="3">Methyltransferase-like protein 22</fullName>
    </recommendedName>
</protein>